<evidence type="ECO:0000259" key="1">
    <source>
        <dbReference type="Pfam" id="PF22936"/>
    </source>
</evidence>
<organism evidence="2 3">
    <name type="scientific">Trifolium medium</name>
    <dbReference type="NCBI Taxonomy" id="97028"/>
    <lineage>
        <taxon>Eukaryota</taxon>
        <taxon>Viridiplantae</taxon>
        <taxon>Streptophyta</taxon>
        <taxon>Embryophyta</taxon>
        <taxon>Tracheophyta</taxon>
        <taxon>Spermatophyta</taxon>
        <taxon>Magnoliopsida</taxon>
        <taxon>eudicotyledons</taxon>
        <taxon>Gunneridae</taxon>
        <taxon>Pentapetalae</taxon>
        <taxon>rosids</taxon>
        <taxon>fabids</taxon>
        <taxon>Fabales</taxon>
        <taxon>Fabaceae</taxon>
        <taxon>Papilionoideae</taxon>
        <taxon>50 kb inversion clade</taxon>
        <taxon>NPAAA clade</taxon>
        <taxon>Hologalegina</taxon>
        <taxon>IRL clade</taxon>
        <taxon>Trifolieae</taxon>
        <taxon>Trifolium</taxon>
    </lineage>
</organism>
<accession>A0A392QJP9</accession>
<comment type="caution">
    <text evidence="2">The sequence shown here is derived from an EMBL/GenBank/DDBJ whole genome shotgun (WGS) entry which is preliminary data.</text>
</comment>
<feature type="domain" description="Retrovirus-related Pol polyprotein from transposon TNT 1-94-like beta-barrel" evidence="1">
    <location>
        <begin position="13"/>
        <end position="54"/>
    </location>
</feature>
<proteinExistence type="predicted"/>
<feature type="non-terminal residue" evidence="2">
    <location>
        <position position="54"/>
    </location>
</feature>
<name>A0A392QJP9_9FABA</name>
<dbReference type="AlphaFoldDB" id="A0A392QJP9"/>
<sequence length="54" mass="6056">MWMQRIGSHESSWYLDTGASNHMCGKRSMFMELDESVSGNVSFGDDSKIPVKGK</sequence>
<protein>
    <recommendedName>
        <fullName evidence="1">Retrovirus-related Pol polyprotein from transposon TNT 1-94-like beta-barrel domain-containing protein</fullName>
    </recommendedName>
</protein>
<dbReference type="EMBL" id="LXQA010142436">
    <property type="protein sequence ID" value="MCI24601.1"/>
    <property type="molecule type" value="Genomic_DNA"/>
</dbReference>
<dbReference type="Proteomes" id="UP000265520">
    <property type="component" value="Unassembled WGS sequence"/>
</dbReference>
<reference evidence="2 3" key="1">
    <citation type="journal article" date="2018" name="Front. Plant Sci.">
        <title>Red Clover (Trifolium pratense) and Zigzag Clover (T. medium) - A Picture of Genomic Similarities and Differences.</title>
        <authorList>
            <person name="Dluhosova J."/>
            <person name="Istvanek J."/>
            <person name="Nedelnik J."/>
            <person name="Repkova J."/>
        </authorList>
    </citation>
    <scope>NUCLEOTIDE SEQUENCE [LARGE SCALE GENOMIC DNA]</scope>
    <source>
        <strain evidence="3">cv. 10/8</strain>
        <tissue evidence="2">Leaf</tissue>
    </source>
</reference>
<dbReference type="Pfam" id="PF22936">
    <property type="entry name" value="Pol_BBD"/>
    <property type="match status" value="1"/>
</dbReference>
<keyword evidence="3" id="KW-1185">Reference proteome</keyword>
<evidence type="ECO:0000313" key="2">
    <source>
        <dbReference type="EMBL" id="MCI24601.1"/>
    </source>
</evidence>
<evidence type="ECO:0000313" key="3">
    <source>
        <dbReference type="Proteomes" id="UP000265520"/>
    </source>
</evidence>
<dbReference type="InterPro" id="IPR054722">
    <property type="entry name" value="PolX-like_BBD"/>
</dbReference>